<dbReference type="Gene3D" id="3.40.50.300">
    <property type="entry name" value="P-loop containing nucleotide triphosphate hydrolases"/>
    <property type="match status" value="1"/>
</dbReference>
<evidence type="ECO:0000256" key="2">
    <source>
        <dbReference type="ARBA" id="ARBA00022737"/>
    </source>
</evidence>
<dbReference type="Pfam" id="PF00931">
    <property type="entry name" value="NB-ARC"/>
    <property type="match status" value="1"/>
</dbReference>
<evidence type="ECO:0000256" key="1">
    <source>
        <dbReference type="ARBA" id="ARBA00022614"/>
    </source>
</evidence>
<dbReference type="InterPro" id="IPR056789">
    <property type="entry name" value="LRR_R13L1-DRL21"/>
</dbReference>
<dbReference type="SUPFAM" id="SSF52540">
    <property type="entry name" value="P-loop containing nucleoside triphosphate hydrolases"/>
    <property type="match status" value="1"/>
</dbReference>
<reference evidence="8" key="1">
    <citation type="journal article" date="2005" name="PLoS Biol.">
        <title>The genomes of Oryza sativa: a history of duplications.</title>
        <authorList>
            <person name="Yu J."/>
            <person name="Wang J."/>
            <person name="Lin W."/>
            <person name="Li S."/>
            <person name="Li H."/>
            <person name="Zhou J."/>
            <person name="Ni P."/>
            <person name="Dong W."/>
            <person name="Hu S."/>
            <person name="Zeng C."/>
            <person name="Zhang J."/>
            <person name="Zhang Y."/>
            <person name="Li R."/>
            <person name="Xu Z."/>
            <person name="Li S."/>
            <person name="Li X."/>
            <person name="Zheng H."/>
            <person name="Cong L."/>
            <person name="Lin L."/>
            <person name="Yin J."/>
            <person name="Geng J."/>
            <person name="Li G."/>
            <person name="Shi J."/>
            <person name="Liu J."/>
            <person name="Lv H."/>
            <person name="Li J."/>
            <person name="Wang J."/>
            <person name="Deng Y."/>
            <person name="Ran L."/>
            <person name="Shi X."/>
            <person name="Wang X."/>
            <person name="Wu Q."/>
            <person name="Li C."/>
            <person name="Ren X."/>
            <person name="Wang J."/>
            <person name="Wang X."/>
            <person name="Li D."/>
            <person name="Liu D."/>
            <person name="Zhang X."/>
            <person name="Ji Z."/>
            <person name="Zhao W."/>
            <person name="Sun Y."/>
            <person name="Zhang Z."/>
            <person name="Bao J."/>
            <person name="Han Y."/>
            <person name="Dong L."/>
            <person name="Ji J."/>
            <person name="Chen P."/>
            <person name="Wu S."/>
            <person name="Liu J."/>
            <person name="Xiao Y."/>
            <person name="Bu D."/>
            <person name="Tan J."/>
            <person name="Yang L."/>
            <person name="Ye C."/>
            <person name="Zhang J."/>
            <person name="Xu J."/>
            <person name="Zhou Y."/>
            <person name="Yu Y."/>
            <person name="Zhang B."/>
            <person name="Zhuang S."/>
            <person name="Wei H."/>
            <person name="Liu B."/>
            <person name="Lei M."/>
            <person name="Yu H."/>
            <person name="Li Y."/>
            <person name="Xu H."/>
            <person name="Wei S."/>
            <person name="He X."/>
            <person name="Fang L."/>
            <person name="Zhang Z."/>
            <person name="Zhang Y."/>
            <person name="Huang X."/>
            <person name="Su Z."/>
            <person name="Tong W."/>
            <person name="Li J."/>
            <person name="Tong Z."/>
            <person name="Li S."/>
            <person name="Ye J."/>
            <person name="Wang L."/>
            <person name="Fang L."/>
            <person name="Lei T."/>
            <person name="Chen C."/>
            <person name="Chen H."/>
            <person name="Xu Z."/>
            <person name="Li H."/>
            <person name="Huang H."/>
            <person name="Zhang F."/>
            <person name="Xu H."/>
            <person name="Li N."/>
            <person name="Zhao C."/>
            <person name="Li S."/>
            <person name="Dong L."/>
            <person name="Huang Y."/>
            <person name="Li L."/>
            <person name="Xi Y."/>
            <person name="Qi Q."/>
            <person name="Li W."/>
            <person name="Zhang B."/>
            <person name="Hu W."/>
            <person name="Zhang Y."/>
            <person name="Tian X."/>
            <person name="Jiao Y."/>
            <person name="Liang X."/>
            <person name="Jin J."/>
            <person name="Gao L."/>
            <person name="Zheng W."/>
            <person name="Hao B."/>
            <person name="Liu S."/>
            <person name="Wang W."/>
            <person name="Yuan L."/>
            <person name="Cao M."/>
            <person name="McDermott J."/>
            <person name="Samudrala R."/>
            <person name="Wang J."/>
            <person name="Wong G.K."/>
            <person name="Yang H."/>
        </authorList>
    </citation>
    <scope>NUCLEOTIDE SEQUENCE [LARGE SCALE GENOMIC DNA]</scope>
</reference>
<dbReference type="PRINTS" id="PR00364">
    <property type="entry name" value="DISEASERSIST"/>
</dbReference>
<evidence type="ECO:0000259" key="5">
    <source>
        <dbReference type="Pfam" id="PF00931"/>
    </source>
</evidence>
<dbReference type="PANTHER" id="PTHR36766">
    <property type="entry name" value="PLANT BROAD-SPECTRUM MILDEW RESISTANCE PROTEIN RPW8"/>
    <property type="match status" value="1"/>
</dbReference>
<feature type="domain" description="R13L1/DRL21-like LRR repeat region" evidence="7">
    <location>
        <begin position="727"/>
        <end position="791"/>
    </location>
</feature>
<dbReference type="Pfam" id="PF25019">
    <property type="entry name" value="LRR_R13L1-DRL21"/>
    <property type="match status" value="1"/>
</dbReference>
<dbReference type="GO" id="GO:0042742">
    <property type="term" value="P:defense response to bacterium"/>
    <property type="evidence" value="ECO:0007669"/>
    <property type="project" value="UniProtKB-ARBA"/>
</dbReference>
<dbReference type="Gene3D" id="1.10.8.430">
    <property type="entry name" value="Helical domain of apoptotic protease-activating factors"/>
    <property type="match status" value="1"/>
</dbReference>
<name>A3AS00_ORYSJ</name>
<feature type="region of interest" description="Disordered" evidence="4">
    <location>
        <begin position="674"/>
        <end position="711"/>
    </location>
</feature>
<keyword evidence="2" id="KW-0677">Repeat</keyword>
<feature type="compositionally biased region" description="Basic and acidic residues" evidence="4">
    <location>
        <begin position="697"/>
        <end position="707"/>
    </location>
</feature>
<dbReference type="InterPro" id="IPR042197">
    <property type="entry name" value="Apaf_helical"/>
</dbReference>
<feature type="domain" description="NB-ARC" evidence="5">
    <location>
        <begin position="78"/>
        <end position="257"/>
    </location>
</feature>
<keyword evidence="1" id="KW-0433">Leucine-rich repeat</keyword>
<dbReference type="InterPro" id="IPR036388">
    <property type="entry name" value="WH-like_DNA-bd_sf"/>
</dbReference>
<dbReference type="InterPro" id="IPR032675">
    <property type="entry name" value="LRR_dom_sf"/>
</dbReference>
<dbReference type="Gene3D" id="1.10.10.10">
    <property type="entry name" value="Winged helix-like DNA-binding domain superfamily/Winged helix DNA-binding domain"/>
    <property type="match status" value="1"/>
</dbReference>
<dbReference type="Pfam" id="PF23559">
    <property type="entry name" value="WHD_DRP"/>
    <property type="match status" value="1"/>
</dbReference>
<dbReference type="GO" id="GO:0002758">
    <property type="term" value="P:innate immune response-activating signaling pathway"/>
    <property type="evidence" value="ECO:0007669"/>
    <property type="project" value="UniProtKB-ARBA"/>
</dbReference>
<organism evidence="8">
    <name type="scientific">Oryza sativa subsp. japonica</name>
    <name type="common">Rice</name>
    <dbReference type="NCBI Taxonomy" id="39947"/>
    <lineage>
        <taxon>Eukaryota</taxon>
        <taxon>Viridiplantae</taxon>
        <taxon>Streptophyta</taxon>
        <taxon>Embryophyta</taxon>
        <taxon>Tracheophyta</taxon>
        <taxon>Spermatophyta</taxon>
        <taxon>Magnoliopsida</taxon>
        <taxon>Liliopsida</taxon>
        <taxon>Poales</taxon>
        <taxon>Poaceae</taxon>
        <taxon>BOP clade</taxon>
        <taxon>Oryzoideae</taxon>
        <taxon>Oryzeae</taxon>
        <taxon>Oryzinae</taxon>
        <taxon>Oryza</taxon>
        <taxon>Oryza sativa</taxon>
    </lineage>
</organism>
<reference evidence="8" key="2">
    <citation type="submission" date="2008-12" db="EMBL/GenBank/DDBJ databases">
        <title>Improved gene annotation of the rice (Oryza sativa) genomes.</title>
        <authorList>
            <person name="Wang J."/>
            <person name="Li R."/>
            <person name="Fan W."/>
            <person name="Huang Q."/>
            <person name="Zhang J."/>
            <person name="Zhou Y."/>
            <person name="Hu Y."/>
            <person name="Zi S."/>
            <person name="Li J."/>
            <person name="Ni P."/>
            <person name="Zheng H."/>
            <person name="Zhang Y."/>
            <person name="Zhao M."/>
            <person name="Hao Q."/>
            <person name="McDermott J."/>
            <person name="Samudrala R."/>
            <person name="Kristiansen K."/>
            <person name="Wong G.K.-S."/>
        </authorList>
    </citation>
    <scope>NUCLEOTIDE SEQUENCE</scope>
</reference>
<sequence length="1337" mass="151642">MRMDGTSTLHEAVSTHPWNRGELSNMIQHMTHQLQEAVNGVMRLCGYASLNQRCESTPLAPNAITSSYPLEPKMYGRDAEMESIKNLIMGNKSNDITVLPIVGIGGIGKTTLSQHVYNDPEIGNQFEIKIWVHVSDKFDVVRITREILGCVSNRSYQGISNFNMLQQDLEKHMKSKKFLIVLDDVWDVTTEDCWNKLLGPLRPNHVNASEVTGNMIIVTTRILTVAQRCGTAGSINLEALEDGDIWSLFKAYAFSTDQHGSNQNLENLGRKTIKELKGNPLAAKTVGSLLRRNLTEDHWINIIENKEWQSLKHTDGIMHVLKFSYDYLPNQLQQSFSYCSLFPKGYSFSKAQLIKIWIAQGFVEKSSEKFEHKGWEYLTELVNSGFFQQAESWWSSSVVFVMHDLMHDLARLVSQTECATIDGSECRELAPSIRHLSIVTNSAYCKYQNGKLSRNEEFEKSLMKVMSRSKLRTLVLIGQYNHHFFKSFQDAFREAQHLRLLHITAAYADLDSFLSSLANTTHLRYLRFKNKESHGAFHLLLERVTHEALPHALSKCYHLQVLDIGSYGSPLIPDDINNLVSLRHLAQKGVCSSIASIGEMASLQKLTNFKVENSIGFEITQLQCMSEPVEPGVSRLENVTTQQEASGASLKSNHCLEGLHLFWKGVRNGYDSDGNRYDSGGSSENECDGNMISEPSMHSETEGERLQMSDSNGAPSLDHILDIASEELEGLEPHHNLKYLRISWYNGTKAPTWLSTSLTYLQTLRLENCAEWHTLSLEGLSLLRKLVLIEMKNASVLSIRSPQDIILIGMQNLHTCSCTSMVDFNSSLRILKIKRCPVLKVFPLFENCRNLGCSWLPHLSNLTIDDCPDFTVPHPFPPSTTVSEFFINGISTLPTMRSNEGIFYIRSNSFSDKLTAMDKTVLPYHNLSRFVTTLHISQCRNLRYISLEGLRQLIHLKRLKIDECQNLFSSDVPQEPTSTREDMVAGIGNRNDRPSLELVSITECGITGKWLSQILQHVQGVQELTLRNCLAVTRLSMGEEEKCQLELLLDLEASSSRHPSDASISSAEDGLLRIPLNLVSSLKKIHCSCSDKSRNFSLSSVHNGKNDDQASVHDYSLQTALPCFIGKPVRLKKLLVQNNASLECLQLQCCTALEELEIRECSQLTKIEVSQSLCNLRFLKVYKCPSLSPSFLWFPGRVDELFPRLERLEIDDPRILSTSFFKYLGSLKRLELEKHRRGEERLLDEQEKALQHLSSLQELKFACSEFIDFPAGLHRLPSLKRLEIWHCTRITRLPEEGLPPSLEELDINLCSKELTYQCRMLPSNLNVQIKQYTRVRR</sequence>
<evidence type="ECO:0000256" key="4">
    <source>
        <dbReference type="SAM" id="MobiDB-lite"/>
    </source>
</evidence>
<dbReference type="InterPro" id="IPR058922">
    <property type="entry name" value="WHD_DRP"/>
</dbReference>
<dbReference type="EMBL" id="CM000141">
    <property type="protein sequence ID" value="EAZ30089.1"/>
    <property type="molecule type" value="Genomic_DNA"/>
</dbReference>
<dbReference type="GO" id="GO:0043531">
    <property type="term" value="F:ADP binding"/>
    <property type="evidence" value="ECO:0007669"/>
    <property type="project" value="InterPro"/>
</dbReference>
<evidence type="ECO:0000259" key="7">
    <source>
        <dbReference type="Pfam" id="PF25019"/>
    </source>
</evidence>
<dbReference type="FunFam" id="1.10.10.10:FF:000322">
    <property type="entry name" value="Probable disease resistance protein At1g63360"/>
    <property type="match status" value="1"/>
</dbReference>
<evidence type="ECO:0000313" key="8">
    <source>
        <dbReference type="EMBL" id="EAZ30089.1"/>
    </source>
</evidence>
<protein>
    <submittedName>
        <fullName evidence="8">Uncharacterized protein</fullName>
    </submittedName>
</protein>
<dbReference type="Proteomes" id="UP000007752">
    <property type="component" value="Chromosome 4"/>
</dbReference>
<dbReference type="PANTHER" id="PTHR36766:SF73">
    <property type="entry name" value="NB-ARC DOMAIN-CONTAINING PROTEIN"/>
    <property type="match status" value="1"/>
</dbReference>
<dbReference type="Gene3D" id="3.80.10.10">
    <property type="entry name" value="Ribonuclease Inhibitor"/>
    <property type="match status" value="3"/>
</dbReference>
<dbReference type="GO" id="GO:0009626">
    <property type="term" value="P:plant-type hypersensitive response"/>
    <property type="evidence" value="ECO:0007669"/>
    <property type="project" value="UniProtKB-ARBA"/>
</dbReference>
<dbReference type="SUPFAM" id="SSF52058">
    <property type="entry name" value="L domain-like"/>
    <property type="match status" value="2"/>
</dbReference>
<evidence type="ECO:0000259" key="6">
    <source>
        <dbReference type="Pfam" id="PF23559"/>
    </source>
</evidence>
<dbReference type="InterPro" id="IPR002182">
    <property type="entry name" value="NB-ARC"/>
</dbReference>
<proteinExistence type="predicted"/>
<gene>
    <name evidence="8" type="ORF">OsJ_14151</name>
</gene>
<dbReference type="InterPro" id="IPR027417">
    <property type="entry name" value="P-loop_NTPase"/>
</dbReference>
<feature type="domain" description="Disease resistance protein winged helix" evidence="6">
    <location>
        <begin position="341"/>
        <end position="410"/>
    </location>
</feature>
<accession>A3AS00</accession>
<keyword evidence="3" id="KW-0611">Plant defense</keyword>
<evidence type="ECO:0000256" key="3">
    <source>
        <dbReference type="ARBA" id="ARBA00022821"/>
    </source>
</evidence>